<dbReference type="EMBL" id="CP019948">
    <property type="protein sequence ID" value="ARN80226.1"/>
    <property type="molecule type" value="Genomic_DNA"/>
</dbReference>
<keyword evidence="2" id="KW-1185">Reference proteome</keyword>
<gene>
    <name evidence="1" type="ORF">B1812_03025</name>
</gene>
<sequence>MREPPQDCRLLVCVGPRCDAQGRGSALLARLRALLEDAAGVSCQSRDCLRLCTGEPVVRLEPSGDVLANPDPEELMRLARRL</sequence>
<dbReference type="OrthoDB" id="9800597at2"/>
<proteinExistence type="predicted"/>
<dbReference type="STRING" id="655015.B1812_03025"/>
<dbReference type="SUPFAM" id="SSF52833">
    <property type="entry name" value="Thioredoxin-like"/>
    <property type="match status" value="1"/>
</dbReference>
<name>A0A1W6MRQ8_9HYPH</name>
<dbReference type="Proteomes" id="UP000193978">
    <property type="component" value="Chromosome"/>
</dbReference>
<evidence type="ECO:0000313" key="1">
    <source>
        <dbReference type="EMBL" id="ARN80226.1"/>
    </source>
</evidence>
<evidence type="ECO:0008006" key="3">
    <source>
        <dbReference type="Google" id="ProtNLM"/>
    </source>
</evidence>
<dbReference type="InterPro" id="IPR036249">
    <property type="entry name" value="Thioredoxin-like_sf"/>
</dbReference>
<dbReference type="RefSeq" id="WP_085770286.1">
    <property type="nucleotide sequence ID" value="NZ_AP027149.1"/>
</dbReference>
<organism evidence="1 2">
    <name type="scientific">Methylocystis bryophila</name>
    <dbReference type="NCBI Taxonomy" id="655015"/>
    <lineage>
        <taxon>Bacteria</taxon>
        <taxon>Pseudomonadati</taxon>
        <taxon>Pseudomonadota</taxon>
        <taxon>Alphaproteobacteria</taxon>
        <taxon>Hyphomicrobiales</taxon>
        <taxon>Methylocystaceae</taxon>
        <taxon>Methylocystis</taxon>
    </lineage>
</organism>
<dbReference type="Gene3D" id="3.40.30.10">
    <property type="entry name" value="Glutaredoxin"/>
    <property type="match status" value="1"/>
</dbReference>
<accession>A0A1W6MRQ8</accession>
<dbReference type="AlphaFoldDB" id="A0A1W6MRQ8"/>
<dbReference type="KEGG" id="mbry:B1812_03025"/>
<reference evidence="1 2" key="1">
    <citation type="submission" date="2017-02" db="EMBL/GenBank/DDBJ databases">
        <authorList>
            <person name="Peterson S.W."/>
        </authorList>
    </citation>
    <scope>NUCLEOTIDE SEQUENCE [LARGE SCALE GENOMIC DNA]</scope>
    <source>
        <strain evidence="1 2">S285</strain>
    </source>
</reference>
<evidence type="ECO:0000313" key="2">
    <source>
        <dbReference type="Proteomes" id="UP000193978"/>
    </source>
</evidence>
<protein>
    <recommendedName>
        <fullName evidence="3">(2Fe-2S) ferredoxin domain-containing protein</fullName>
    </recommendedName>
</protein>